<evidence type="ECO:0000313" key="3">
    <source>
        <dbReference type="Proteomes" id="UP000675881"/>
    </source>
</evidence>
<accession>A0A7R8CYP9</accession>
<name>A0A7R8CYP9_LEPSM</name>
<keyword evidence="3" id="KW-1185">Reference proteome</keyword>
<dbReference type="Proteomes" id="UP000675881">
    <property type="component" value="Chromosome 6"/>
</dbReference>
<reference evidence="2" key="1">
    <citation type="submission" date="2021-02" db="EMBL/GenBank/DDBJ databases">
        <authorList>
            <person name="Bekaert M."/>
        </authorList>
    </citation>
    <scope>NUCLEOTIDE SEQUENCE</scope>
    <source>
        <strain evidence="2">IoA-00</strain>
    </source>
</reference>
<proteinExistence type="predicted"/>
<evidence type="ECO:0000313" key="2">
    <source>
        <dbReference type="EMBL" id="CAF2970209.1"/>
    </source>
</evidence>
<feature type="compositionally biased region" description="Basic and acidic residues" evidence="1">
    <location>
        <begin position="107"/>
        <end position="137"/>
    </location>
</feature>
<protein>
    <submittedName>
        <fullName evidence="2">(salmon louse) hypothetical protein</fullName>
    </submittedName>
</protein>
<organism evidence="2 3">
    <name type="scientific">Lepeophtheirus salmonis</name>
    <name type="common">Salmon louse</name>
    <name type="synonym">Caligus salmonis</name>
    <dbReference type="NCBI Taxonomy" id="72036"/>
    <lineage>
        <taxon>Eukaryota</taxon>
        <taxon>Metazoa</taxon>
        <taxon>Ecdysozoa</taxon>
        <taxon>Arthropoda</taxon>
        <taxon>Crustacea</taxon>
        <taxon>Multicrustacea</taxon>
        <taxon>Hexanauplia</taxon>
        <taxon>Copepoda</taxon>
        <taxon>Siphonostomatoida</taxon>
        <taxon>Caligidae</taxon>
        <taxon>Lepeophtheirus</taxon>
    </lineage>
</organism>
<feature type="region of interest" description="Disordered" evidence="1">
    <location>
        <begin position="107"/>
        <end position="145"/>
    </location>
</feature>
<gene>
    <name evidence="2" type="ORF">LSAA_12454</name>
</gene>
<dbReference type="EMBL" id="HG994585">
    <property type="protein sequence ID" value="CAF2970209.1"/>
    <property type="molecule type" value="Genomic_DNA"/>
</dbReference>
<evidence type="ECO:0000256" key="1">
    <source>
        <dbReference type="SAM" id="MobiDB-lite"/>
    </source>
</evidence>
<sequence length="145" mass="16751">MMAANANIIKDLSKETVERVISNTTQVLNVIGKPKNITWYFPIGKLINFSGSTKQCLNWESRISLRKSKQIPLLNIEEGFFRKMIRVKKSDNPIPIIVYSEYDPEIDQRHKQPTKGHSEDLNLEKKDNYTLSMDKELSSPIELQT</sequence>
<dbReference type="AlphaFoldDB" id="A0A7R8CYP9"/>